<comment type="caution">
    <text evidence="2">The sequence shown here is derived from an EMBL/GenBank/DDBJ whole genome shotgun (WGS) entry which is preliminary data.</text>
</comment>
<sequence length="245" mass="27772">MVTADLFHLTEPLTHIASYPKAGKTSLAVSLALDALIHHDMGIFFCSAGKERDIRHRLVSAMSDIDLMEIEHIKESPEDEKYKKYNDTLMATFNLNFIACNIRGVAFEEFRRKCLYHAYYNQVKLIIVDNLHQVVDGDVQSNIQELKKLASVLNIPCIVFTPLPQAEDDNIQKVTKINALLNTYADVTLWLDRPEYEIAAQLEVIKQPTGEPSDIPLSFTPRTAHFTDVEMIGLHFILTELEKAG</sequence>
<proteinExistence type="predicted"/>
<evidence type="ECO:0000313" key="2">
    <source>
        <dbReference type="EMBL" id="EAY29810.1"/>
    </source>
</evidence>
<keyword evidence="2" id="KW-0547">Nucleotide-binding</keyword>
<dbReference type="Pfam" id="PF03796">
    <property type="entry name" value="DnaB_C"/>
    <property type="match status" value="1"/>
</dbReference>
<dbReference type="InterPro" id="IPR007694">
    <property type="entry name" value="DNA_helicase_DnaB-like_C"/>
</dbReference>
<evidence type="ECO:0000313" key="3">
    <source>
        <dbReference type="Proteomes" id="UP000004095"/>
    </source>
</evidence>
<gene>
    <name evidence="2" type="ORF">M23134_05683</name>
</gene>
<dbReference type="GO" id="GO:0016787">
    <property type="term" value="F:hydrolase activity"/>
    <property type="evidence" value="ECO:0007669"/>
    <property type="project" value="UniProtKB-KW"/>
</dbReference>
<dbReference type="EC" id="3.6.1.-" evidence="2"/>
<dbReference type="Gene3D" id="3.40.50.300">
    <property type="entry name" value="P-loop containing nucleotide triphosphate hydrolases"/>
    <property type="match status" value="1"/>
</dbReference>
<feature type="domain" description="SF4 helicase" evidence="1">
    <location>
        <begin position="13"/>
        <end position="228"/>
    </location>
</feature>
<dbReference type="GO" id="GO:0006260">
    <property type="term" value="P:DNA replication"/>
    <property type="evidence" value="ECO:0007669"/>
    <property type="project" value="InterPro"/>
</dbReference>
<keyword evidence="2" id="KW-0378">Hydrolase</keyword>
<dbReference type="Proteomes" id="UP000004095">
    <property type="component" value="Unassembled WGS sequence"/>
</dbReference>
<evidence type="ECO:0000259" key="1">
    <source>
        <dbReference type="Pfam" id="PF03796"/>
    </source>
</evidence>
<dbReference type="GO" id="GO:0005524">
    <property type="term" value="F:ATP binding"/>
    <property type="evidence" value="ECO:0007669"/>
    <property type="project" value="InterPro"/>
</dbReference>
<reference evidence="2 3" key="1">
    <citation type="submission" date="2007-01" db="EMBL/GenBank/DDBJ databases">
        <authorList>
            <person name="Haygood M."/>
            <person name="Podell S."/>
            <person name="Anderson C."/>
            <person name="Hopkinson B."/>
            <person name="Roe K."/>
            <person name="Barbeau K."/>
            <person name="Gaasterland T."/>
            <person name="Ferriera S."/>
            <person name="Johnson J."/>
            <person name="Kravitz S."/>
            <person name="Beeson K."/>
            <person name="Sutton G."/>
            <person name="Rogers Y.-H."/>
            <person name="Friedman R."/>
            <person name="Frazier M."/>
            <person name="Venter J.C."/>
        </authorList>
    </citation>
    <scope>NUCLEOTIDE SEQUENCE [LARGE SCALE GENOMIC DNA]</scope>
    <source>
        <strain evidence="2 3">ATCC 23134</strain>
    </source>
</reference>
<keyword evidence="3" id="KW-1185">Reference proteome</keyword>
<dbReference type="AlphaFoldDB" id="A1ZIE2"/>
<name>A1ZIE2_MICM2</name>
<keyword evidence="2" id="KW-0067">ATP-binding</keyword>
<dbReference type="SUPFAM" id="SSF52540">
    <property type="entry name" value="P-loop containing nucleoside triphosphate hydrolases"/>
    <property type="match status" value="1"/>
</dbReference>
<protein>
    <submittedName>
        <fullName evidence="2">Probable plasmid replicative DNA helicase, putative</fullName>
        <ecNumber evidence="2">3.6.1.-</ecNumber>
    </submittedName>
</protein>
<organism evidence="2 3">
    <name type="scientific">Microscilla marina ATCC 23134</name>
    <dbReference type="NCBI Taxonomy" id="313606"/>
    <lineage>
        <taxon>Bacteria</taxon>
        <taxon>Pseudomonadati</taxon>
        <taxon>Bacteroidota</taxon>
        <taxon>Cytophagia</taxon>
        <taxon>Cytophagales</taxon>
        <taxon>Microscillaceae</taxon>
        <taxon>Microscilla</taxon>
    </lineage>
</organism>
<dbReference type="GO" id="GO:0003678">
    <property type="term" value="F:DNA helicase activity"/>
    <property type="evidence" value="ECO:0007669"/>
    <property type="project" value="InterPro"/>
</dbReference>
<accession>A1ZIE2</accession>
<dbReference type="EMBL" id="AAWS01000009">
    <property type="protein sequence ID" value="EAY29810.1"/>
    <property type="molecule type" value="Genomic_DNA"/>
</dbReference>
<dbReference type="eggNOG" id="COG0305">
    <property type="taxonomic scope" value="Bacteria"/>
</dbReference>
<dbReference type="RefSeq" id="WP_004155624.1">
    <property type="nucleotide sequence ID" value="NZ_AAWS01000009.1"/>
</dbReference>
<dbReference type="InterPro" id="IPR027417">
    <property type="entry name" value="P-loop_NTPase"/>
</dbReference>
<keyword evidence="2" id="KW-0347">Helicase</keyword>